<comment type="caution">
    <text evidence="1">The sequence shown here is derived from an EMBL/GenBank/DDBJ whole genome shotgun (WGS) entry which is preliminary data.</text>
</comment>
<reference evidence="1 2" key="1">
    <citation type="submission" date="2018-08" db="EMBL/GenBank/DDBJ databases">
        <title>A genome reference for cultivated species of the human gut microbiota.</title>
        <authorList>
            <person name="Zou Y."/>
            <person name="Xue W."/>
            <person name="Luo G."/>
        </authorList>
    </citation>
    <scope>NUCLEOTIDE SEQUENCE [LARGE SCALE GENOMIC DNA]</scope>
    <source>
        <strain evidence="1 2">TF08-14</strain>
    </source>
</reference>
<gene>
    <name evidence="1" type="ORF">DXC81_10740</name>
</gene>
<dbReference type="EMBL" id="QSRJ01000018">
    <property type="protein sequence ID" value="RGL07284.1"/>
    <property type="molecule type" value="Genomic_DNA"/>
</dbReference>
<dbReference type="AlphaFoldDB" id="A0A3E4QNN7"/>
<organism evidence="1 2">
    <name type="scientific">Collinsella tanakaei</name>
    <dbReference type="NCBI Taxonomy" id="626935"/>
    <lineage>
        <taxon>Bacteria</taxon>
        <taxon>Bacillati</taxon>
        <taxon>Actinomycetota</taxon>
        <taxon>Coriobacteriia</taxon>
        <taxon>Coriobacteriales</taxon>
        <taxon>Coriobacteriaceae</taxon>
        <taxon>Collinsella</taxon>
    </lineage>
</organism>
<accession>A0A3E4QNN7</accession>
<evidence type="ECO:0000313" key="1">
    <source>
        <dbReference type="EMBL" id="RGL07284.1"/>
    </source>
</evidence>
<name>A0A3E4QNN7_9ACTN</name>
<evidence type="ECO:0000313" key="2">
    <source>
        <dbReference type="Proteomes" id="UP000260943"/>
    </source>
</evidence>
<dbReference type="Proteomes" id="UP000260943">
    <property type="component" value="Unassembled WGS sequence"/>
</dbReference>
<protein>
    <submittedName>
        <fullName evidence="1">Uncharacterized protein</fullName>
    </submittedName>
</protein>
<sequence>MAMDGYEPASGFNLPPGCSEADVDRAMGYGEAAPCGECAEAVDVCCDYCVCGRELAEWEASNPGAPPREAVEWARDHLRDMQEDGCREWI</sequence>
<proteinExistence type="predicted"/>